<keyword evidence="3" id="KW-1185">Reference proteome</keyword>
<dbReference type="Proteomes" id="UP000018780">
    <property type="component" value="Chromosome"/>
</dbReference>
<organism evidence="2 3">
    <name type="scientific">Leisingera methylohalidivorans DSM 14336</name>
    <dbReference type="NCBI Taxonomy" id="999552"/>
    <lineage>
        <taxon>Bacteria</taxon>
        <taxon>Pseudomonadati</taxon>
        <taxon>Pseudomonadota</taxon>
        <taxon>Alphaproteobacteria</taxon>
        <taxon>Rhodobacterales</taxon>
        <taxon>Roseobacteraceae</taxon>
        <taxon>Leisingera</taxon>
    </lineage>
</organism>
<proteinExistence type="predicted"/>
<evidence type="ECO:0000256" key="1">
    <source>
        <dbReference type="SAM" id="MobiDB-lite"/>
    </source>
</evidence>
<accession>V9VY38</accession>
<feature type="region of interest" description="Disordered" evidence="1">
    <location>
        <begin position="22"/>
        <end position="44"/>
    </location>
</feature>
<dbReference type="PATRIC" id="fig|999552.6.peg.607"/>
<dbReference type="KEGG" id="lmd:METH_03050"/>
<sequence length="44" mass="4967">MTAGMTAEFTAYFPLMRPNDVVTERGKSSNHQKNARELRDNSHG</sequence>
<dbReference type="EMBL" id="CP006773">
    <property type="protein sequence ID" value="AHD02853.1"/>
    <property type="molecule type" value="Genomic_DNA"/>
</dbReference>
<feature type="compositionally biased region" description="Basic and acidic residues" evidence="1">
    <location>
        <begin position="34"/>
        <end position="44"/>
    </location>
</feature>
<evidence type="ECO:0000313" key="3">
    <source>
        <dbReference type="Proteomes" id="UP000018780"/>
    </source>
</evidence>
<dbReference type="AlphaFoldDB" id="V9VY38"/>
<dbReference type="HOGENOM" id="CLU_3218096_0_0_5"/>
<protein>
    <submittedName>
        <fullName evidence="2">Uncharacterized protein</fullName>
    </submittedName>
</protein>
<dbReference type="STRING" id="999552.METH_03050"/>
<reference evidence="2 3" key="1">
    <citation type="submission" date="2013-09" db="EMBL/GenBank/DDBJ databases">
        <authorList>
            <consortium name="DOE Joint Genome Institute"/>
            <person name="Klenk H.-P."/>
            <person name="Huntemann M."/>
            <person name="Han J."/>
            <person name="Chen A."/>
            <person name="Kyrpides N."/>
            <person name="Mavromatis K."/>
            <person name="Markowitz V."/>
            <person name="Palaniappan K."/>
            <person name="Ivanova N."/>
            <person name="Schaumberg A."/>
            <person name="Pati A."/>
            <person name="Liolios K."/>
            <person name="Nordberg H.P."/>
            <person name="Cantor M.N."/>
            <person name="Hua S.X."/>
            <person name="Woyke T."/>
        </authorList>
    </citation>
    <scope>NUCLEOTIDE SEQUENCE [LARGE SCALE GENOMIC DNA]</scope>
    <source>
        <strain evidence="2 3">DSM 14336</strain>
    </source>
</reference>
<name>V9VY38_9RHOB</name>
<gene>
    <name evidence="2" type="ORF">METH_03050</name>
</gene>
<evidence type="ECO:0000313" key="2">
    <source>
        <dbReference type="EMBL" id="AHD02853.1"/>
    </source>
</evidence>